<dbReference type="EC" id="3.1.3.5" evidence="1"/>
<dbReference type="InterPro" id="IPR006439">
    <property type="entry name" value="HAD-SF_hydro_IA"/>
</dbReference>
<dbReference type="NCBIfam" id="TIGR01509">
    <property type="entry name" value="HAD-SF-IA-v3"/>
    <property type="match status" value="1"/>
</dbReference>
<name>A0A645BY66_9ZZZZ</name>
<dbReference type="InterPro" id="IPR011951">
    <property type="entry name" value="HAD-SF_hydro_IA_YjjG/PynA"/>
</dbReference>
<dbReference type="NCBIfam" id="TIGR01549">
    <property type="entry name" value="HAD-SF-IA-v1"/>
    <property type="match status" value="1"/>
</dbReference>
<dbReference type="SFLD" id="SFLDG01129">
    <property type="entry name" value="C1.5:_HAD__Beta-PGM__Phosphata"/>
    <property type="match status" value="1"/>
</dbReference>
<dbReference type="Pfam" id="PF00702">
    <property type="entry name" value="Hydrolase"/>
    <property type="match status" value="1"/>
</dbReference>
<gene>
    <name evidence="1" type="primary">yjjG_14</name>
    <name evidence="1" type="ORF">SDC9_117216</name>
</gene>
<dbReference type="InterPro" id="IPR052550">
    <property type="entry name" value="Pyrimidine_5'-ntase_YjjG"/>
</dbReference>
<dbReference type="InterPro" id="IPR036412">
    <property type="entry name" value="HAD-like_sf"/>
</dbReference>
<dbReference type="PRINTS" id="PR00413">
    <property type="entry name" value="HADHALOGNASE"/>
</dbReference>
<sequence>MLKKKYRYLLFDLDRTLWDFDTNSRNNIYNLLDDFGFSDIDKGGFFELYDKINHRLWGLYETGKLTKEELRWKRFMDTFAGYGVDDIQTATAFGNAYLEKMPLQTALMPHAREVLKQLYNNGCKMAIISNGFREVQYRKLNNTGIAGYFDAVLISEEQGLHKPSPVLFKRALKAIGGTKEEALMVGDDFANDIEGAMIFGIDQFFYNYKQIPCDGGPTYNSGDLRDLLTFEAQQQRDPHHPS</sequence>
<dbReference type="InterPro" id="IPR023198">
    <property type="entry name" value="PGP-like_dom2"/>
</dbReference>
<accession>A0A645BY66</accession>
<dbReference type="SFLD" id="SFLDS00003">
    <property type="entry name" value="Haloacid_Dehalogenase"/>
    <property type="match status" value="1"/>
</dbReference>
<dbReference type="GO" id="GO:0008253">
    <property type="term" value="F:5'-nucleotidase activity"/>
    <property type="evidence" value="ECO:0007669"/>
    <property type="project" value="UniProtKB-EC"/>
</dbReference>
<comment type="caution">
    <text evidence="1">The sequence shown here is derived from an EMBL/GenBank/DDBJ whole genome shotgun (WGS) entry which is preliminary data.</text>
</comment>
<dbReference type="Gene3D" id="1.10.150.240">
    <property type="entry name" value="Putative phosphatase, domain 2"/>
    <property type="match status" value="1"/>
</dbReference>
<keyword evidence="1" id="KW-0378">Hydrolase</keyword>
<reference evidence="1" key="1">
    <citation type="submission" date="2019-08" db="EMBL/GenBank/DDBJ databases">
        <authorList>
            <person name="Kucharzyk K."/>
            <person name="Murdoch R.W."/>
            <person name="Higgins S."/>
            <person name="Loffler F."/>
        </authorList>
    </citation>
    <scope>NUCLEOTIDE SEQUENCE</scope>
</reference>
<protein>
    <submittedName>
        <fullName evidence="1">Pyrimidine 5'-nucleotidase YjjG</fullName>
        <ecNumber evidence="1">3.1.3.5</ecNumber>
    </submittedName>
</protein>
<dbReference type="InterPro" id="IPR023214">
    <property type="entry name" value="HAD_sf"/>
</dbReference>
<dbReference type="EMBL" id="VSSQ01023375">
    <property type="protein sequence ID" value="MPM70262.1"/>
    <property type="molecule type" value="Genomic_DNA"/>
</dbReference>
<organism evidence="1">
    <name type="scientific">bioreactor metagenome</name>
    <dbReference type="NCBI Taxonomy" id="1076179"/>
    <lineage>
        <taxon>unclassified sequences</taxon>
        <taxon>metagenomes</taxon>
        <taxon>ecological metagenomes</taxon>
    </lineage>
</organism>
<dbReference type="NCBIfam" id="TIGR02254">
    <property type="entry name" value="YjjG_YfnB"/>
    <property type="match status" value="1"/>
</dbReference>
<dbReference type="PANTHER" id="PTHR47478:SF1">
    <property type="entry name" value="PYRIMIDINE 5'-NUCLEOTIDASE YJJG"/>
    <property type="match status" value="1"/>
</dbReference>
<dbReference type="SUPFAM" id="SSF56784">
    <property type="entry name" value="HAD-like"/>
    <property type="match status" value="1"/>
</dbReference>
<dbReference type="PANTHER" id="PTHR47478">
    <property type="match status" value="1"/>
</dbReference>
<dbReference type="Gene3D" id="3.40.50.1000">
    <property type="entry name" value="HAD superfamily/HAD-like"/>
    <property type="match status" value="1"/>
</dbReference>
<evidence type="ECO:0000313" key="1">
    <source>
        <dbReference type="EMBL" id="MPM70262.1"/>
    </source>
</evidence>
<proteinExistence type="predicted"/>
<dbReference type="AlphaFoldDB" id="A0A645BY66"/>